<name>A0ABR1L5L9_9PEZI</name>
<proteinExistence type="predicted"/>
<protein>
    <submittedName>
        <fullName evidence="2">Uncharacterized protein</fullName>
    </submittedName>
</protein>
<dbReference type="RefSeq" id="XP_066650289.1">
    <property type="nucleotide sequence ID" value="XM_066794178.1"/>
</dbReference>
<gene>
    <name evidence="2" type="ORF">J3D65DRAFT_162259</name>
</gene>
<keyword evidence="3" id="KW-1185">Reference proteome</keyword>
<evidence type="ECO:0000313" key="3">
    <source>
        <dbReference type="Proteomes" id="UP001360953"/>
    </source>
</evidence>
<evidence type="ECO:0000256" key="1">
    <source>
        <dbReference type="SAM" id="MobiDB-lite"/>
    </source>
</evidence>
<organism evidence="2 3">
    <name type="scientific">Phyllosticta citribraziliensis</name>
    <dbReference type="NCBI Taxonomy" id="989973"/>
    <lineage>
        <taxon>Eukaryota</taxon>
        <taxon>Fungi</taxon>
        <taxon>Dikarya</taxon>
        <taxon>Ascomycota</taxon>
        <taxon>Pezizomycotina</taxon>
        <taxon>Dothideomycetes</taxon>
        <taxon>Dothideomycetes incertae sedis</taxon>
        <taxon>Botryosphaeriales</taxon>
        <taxon>Phyllostictaceae</taxon>
        <taxon>Phyllosticta</taxon>
    </lineage>
</organism>
<dbReference type="EMBL" id="JBBPEH010000015">
    <property type="protein sequence ID" value="KAK7529923.1"/>
    <property type="molecule type" value="Genomic_DNA"/>
</dbReference>
<feature type="compositionally biased region" description="Gly residues" evidence="1">
    <location>
        <begin position="202"/>
        <end position="230"/>
    </location>
</feature>
<dbReference type="GeneID" id="92027084"/>
<dbReference type="Proteomes" id="UP001360953">
    <property type="component" value="Unassembled WGS sequence"/>
</dbReference>
<comment type="caution">
    <text evidence="2">The sequence shown here is derived from an EMBL/GenBank/DDBJ whole genome shotgun (WGS) entry which is preliminary data.</text>
</comment>
<sequence>MTLYKHGRGPSSTLHAIQIRDGQGCPLSIRPITLSAQLVSITIFGLWSDDAKGSVFRSPFDCHACHFAEHQQGTDVSRKLQRFDKLLEDAIERNGCCQPPAHREQINQSRALLTDPQRLVVSNPPPTQIDVACSKKVSLAPSKTADYGQDHNVTIAELCQERSETDARECTGPAVPSWFLATSEGWPRGRTFLPLGRKEGVGTAGDDGQGGKGAAGNGSVGHGCGGSAGV</sequence>
<feature type="region of interest" description="Disordered" evidence="1">
    <location>
        <begin position="197"/>
        <end position="230"/>
    </location>
</feature>
<evidence type="ECO:0000313" key="2">
    <source>
        <dbReference type="EMBL" id="KAK7529923.1"/>
    </source>
</evidence>
<accession>A0ABR1L5L9</accession>
<reference evidence="2 3" key="1">
    <citation type="submission" date="2024-04" db="EMBL/GenBank/DDBJ databases">
        <title>Phyllosticta paracitricarpa is synonymous to the EU quarantine fungus P. citricarpa based on phylogenomic analyses.</title>
        <authorList>
            <consortium name="Lawrence Berkeley National Laboratory"/>
            <person name="Van ingen-buijs V.A."/>
            <person name="Van westerhoven A.C."/>
            <person name="Haridas S."/>
            <person name="Skiadas P."/>
            <person name="Martin F."/>
            <person name="Groenewald J.Z."/>
            <person name="Crous P.W."/>
            <person name="Seidl M.F."/>
        </authorList>
    </citation>
    <scope>NUCLEOTIDE SEQUENCE [LARGE SCALE GENOMIC DNA]</scope>
    <source>
        <strain evidence="2 3">CPC 17464</strain>
    </source>
</reference>